<dbReference type="SMART" id="SM00382">
    <property type="entry name" value="AAA"/>
    <property type="match status" value="1"/>
</dbReference>
<feature type="transmembrane region" description="Helical" evidence="7">
    <location>
        <begin position="265"/>
        <end position="286"/>
    </location>
</feature>
<feature type="transmembrane region" description="Helical" evidence="7">
    <location>
        <begin position="31"/>
        <end position="55"/>
    </location>
</feature>
<keyword evidence="2 7" id="KW-0812">Transmembrane</keyword>
<dbReference type="InterPro" id="IPR003439">
    <property type="entry name" value="ABC_transporter-like_ATP-bd"/>
</dbReference>
<feature type="non-terminal residue" evidence="10">
    <location>
        <position position="1"/>
    </location>
</feature>
<dbReference type="Pfam" id="PF00664">
    <property type="entry name" value="ABC_membrane"/>
    <property type="match status" value="1"/>
</dbReference>
<organism evidence="10">
    <name type="scientific">marine metagenome</name>
    <dbReference type="NCBI Taxonomy" id="408172"/>
    <lineage>
        <taxon>unclassified sequences</taxon>
        <taxon>metagenomes</taxon>
        <taxon>ecological metagenomes</taxon>
    </lineage>
</organism>
<keyword evidence="6 7" id="KW-0472">Membrane</keyword>
<evidence type="ECO:0008006" key="11">
    <source>
        <dbReference type="Google" id="ProtNLM"/>
    </source>
</evidence>
<dbReference type="AlphaFoldDB" id="A0A381RI00"/>
<dbReference type="InterPro" id="IPR003593">
    <property type="entry name" value="AAA+_ATPase"/>
</dbReference>
<comment type="subcellular location">
    <subcellularLocation>
        <location evidence="1">Membrane</location>
        <topology evidence="1">Multi-pass membrane protein</topology>
    </subcellularLocation>
</comment>
<dbReference type="PANTHER" id="PTHR24221">
    <property type="entry name" value="ATP-BINDING CASSETTE SUB-FAMILY B"/>
    <property type="match status" value="1"/>
</dbReference>
<dbReference type="SUPFAM" id="SSF52540">
    <property type="entry name" value="P-loop containing nucleoside triphosphate hydrolases"/>
    <property type="match status" value="1"/>
</dbReference>
<dbReference type="GO" id="GO:0016020">
    <property type="term" value="C:membrane"/>
    <property type="evidence" value="ECO:0007669"/>
    <property type="project" value="UniProtKB-SubCell"/>
</dbReference>
<gene>
    <name evidence="10" type="ORF">METZ01_LOCUS44300</name>
</gene>
<dbReference type="PANTHER" id="PTHR24221:SF654">
    <property type="entry name" value="ATP-BINDING CASSETTE SUB-FAMILY B MEMBER 6"/>
    <property type="match status" value="1"/>
</dbReference>
<dbReference type="InterPro" id="IPR027417">
    <property type="entry name" value="P-loop_NTPase"/>
</dbReference>
<name>A0A381RI00_9ZZZZ</name>
<evidence type="ECO:0000256" key="7">
    <source>
        <dbReference type="SAM" id="Phobius"/>
    </source>
</evidence>
<dbReference type="PROSITE" id="PS50929">
    <property type="entry name" value="ABC_TM1F"/>
    <property type="match status" value="1"/>
</dbReference>
<dbReference type="PROSITE" id="PS00211">
    <property type="entry name" value="ABC_TRANSPORTER_1"/>
    <property type="match status" value="1"/>
</dbReference>
<dbReference type="InterPro" id="IPR011527">
    <property type="entry name" value="ABC1_TM_dom"/>
</dbReference>
<keyword evidence="3" id="KW-0547">Nucleotide-binding</keyword>
<dbReference type="EMBL" id="UINC01001975">
    <property type="protein sequence ID" value="SUZ91446.1"/>
    <property type="molecule type" value="Genomic_DNA"/>
</dbReference>
<evidence type="ECO:0000256" key="2">
    <source>
        <dbReference type="ARBA" id="ARBA00022692"/>
    </source>
</evidence>
<keyword evidence="4" id="KW-0067">ATP-binding</keyword>
<dbReference type="Pfam" id="PF00005">
    <property type="entry name" value="ABC_tran"/>
    <property type="match status" value="1"/>
</dbReference>
<dbReference type="PROSITE" id="PS50893">
    <property type="entry name" value="ABC_TRANSPORTER_2"/>
    <property type="match status" value="1"/>
</dbReference>
<dbReference type="SUPFAM" id="SSF90123">
    <property type="entry name" value="ABC transporter transmembrane region"/>
    <property type="match status" value="1"/>
</dbReference>
<dbReference type="GO" id="GO:0016887">
    <property type="term" value="F:ATP hydrolysis activity"/>
    <property type="evidence" value="ECO:0007669"/>
    <property type="project" value="InterPro"/>
</dbReference>
<feature type="transmembrane region" description="Helical" evidence="7">
    <location>
        <begin position="75"/>
        <end position="100"/>
    </location>
</feature>
<feature type="domain" description="ABC transmembrane type-1" evidence="9">
    <location>
        <begin position="42"/>
        <end position="321"/>
    </location>
</feature>
<dbReference type="InterPro" id="IPR036640">
    <property type="entry name" value="ABC1_TM_sf"/>
</dbReference>
<dbReference type="GO" id="GO:0034040">
    <property type="term" value="F:ATPase-coupled lipid transmembrane transporter activity"/>
    <property type="evidence" value="ECO:0007669"/>
    <property type="project" value="TreeGrafter"/>
</dbReference>
<evidence type="ECO:0000256" key="6">
    <source>
        <dbReference type="ARBA" id="ARBA00023136"/>
    </source>
</evidence>
<evidence type="ECO:0000256" key="4">
    <source>
        <dbReference type="ARBA" id="ARBA00022840"/>
    </source>
</evidence>
<dbReference type="GO" id="GO:0140359">
    <property type="term" value="F:ABC-type transporter activity"/>
    <property type="evidence" value="ECO:0007669"/>
    <property type="project" value="InterPro"/>
</dbReference>
<sequence>VPRSSTASGIPESVVRRGWRLTRRSLRAHPLAHATAIMGANVFALAVVGFTVVIGRVTDEVIVPGLDGDGVTRRSLLIAVATVVGIGVVRAASIMVRRWFNMLAISRTQRTWRLAVTDRFLDVPLDFHRSRPAGLLLAHADADVEVATSMLMPLAFSMSVVVLALASLASLLAVHPLFACVALLLFPTLTVLNQRFTRAVEAPSARGQAAVGVLSGIAHESLDGVMVVKTLGREREELERFAEAADELRGHRLEAGRLRSGYAPVIYSLPNLGVIVLLVLGTWLVGRGSVSIGDVVRAMSLFSILTLPMEILGYMFQEMPRSVVAMDRIDRVLAVSPESRPDPVPDVPDPVAVEFDRVSYAHPPAGLVAGRAPTARTPVQAPVLVDLSFRVRPGESVAMVGATGSGKSTVVSLLCGLVPPTGGRILLGGVDVADLGSDGAAGVVAPVLQETFLFADTVLNNLTLGRDVPAEEIQDVLAIVAADGFVASMPDGLDTVVGERGVTLSGGQRQRLAIARALLRRPRVLVLDDSTSAVDPTIEAGILRNLRVTPSAGPASSDRVVPTLLVIAHRLATIRLADRVLFLDGGRIAASGTHEDLLDVPAYAALARAYEEDSR</sequence>
<dbReference type="Gene3D" id="3.40.50.300">
    <property type="entry name" value="P-loop containing nucleotide triphosphate hydrolases"/>
    <property type="match status" value="1"/>
</dbReference>
<proteinExistence type="predicted"/>
<feature type="transmembrane region" description="Helical" evidence="7">
    <location>
        <begin position="160"/>
        <end position="186"/>
    </location>
</feature>
<keyword evidence="5 7" id="KW-1133">Transmembrane helix</keyword>
<protein>
    <recommendedName>
        <fullName evidence="11">ABC transporter permease</fullName>
    </recommendedName>
</protein>
<evidence type="ECO:0000256" key="5">
    <source>
        <dbReference type="ARBA" id="ARBA00022989"/>
    </source>
</evidence>
<dbReference type="InterPro" id="IPR017871">
    <property type="entry name" value="ABC_transporter-like_CS"/>
</dbReference>
<evidence type="ECO:0000256" key="1">
    <source>
        <dbReference type="ARBA" id="ARBA00004141"/>
    </source>
</evidence>
<reference evidence="10" key="1">
    <citation type="submission" date="2018-05" db="EMBL/GenBank/DDBJ databases">
        <authorList>
            <person name="Lanie J.A."/>
            <person name="Ng W.-L."/>
            <person name="Kazmierczak K.M."/>
            <person name="Andrzejewski T.M."/>
            <person name="Davidsen T.M."/>
            <person name="Wayne K.J."/>
            <person name="Tettelin H."/>
            <person name="Glass J.I."/>
            <person name="Rusch D."/>
            <person name="Podicherti R."/>
            <person name="Tsui H.-C.T."/>
            <person name="Winkler M.E."/>
        </authorList>
    </citation>
    <scope>NUCLEOTIDE SEQUENCE</scope>
</reference>
<evidence type="ECO:0000256" key="3">
    <source>
        <dbReference type="ARBA" id="ARBA00022741"/>
    </source>
</evidence>
<dbReference type="Gene3D" id="1.20.1560.10">
    <property type="entry name" value="ABC transporter type 1, transmembrane domain"/>
    <property type="match status" value="1"/>
</dbReference>
<evidence type="ECO:0000259" key="8">
    <source>
        <dbReference type="PROSITE" id="PS50893"/>
    </source>
</evidence>
<feature type="domain" description="ABC transporter" evidence="8">
    <location>
        <begin position="353"/>
        <end position="610"/>
    </location>
</feature>
<dbReference type="GO" id="GO:0005524">
    <property type="term" value="F:ATP binding"/>
    <property type="evidence" value="ECO:0007669"/>
    <property type="project" value="UniProtKB-KW"/>
</dbReference>
<evidence type="ECO:0000259" key="9">
    <source>
        <dbReference type="PROSITE" id="PS50929"/>
    </source>
</evidence>
<evidence type="ECO:0000313" key="10">
    <source>
        <dbReference type="EMBL" id="SUZ91446.1"/>
    </source>
</evidence>
<dbReference type="InterPro" id="IPR039421">
    <property type="entry name" value="Type_1_exporter"/>
</dbReference>
<accession>A0A381RI00</accession>